<keyword evidence="1" id="KW-1133">Transmembrane helix</keyword>
<keyword evidence="1" id="KW-0812">Transmembrane</keyword>
<accession>A0A5J6N2L3</accession>
<reference evidence="3 4" key="1">
    <citation type="submission" date="2019-08" db="EMBL/GenBank/DDBJ databases">
        <title>Hyperibacter terrae gen. nov., sp. nov. and Hyperibacter viscosus sp. nov., two new members in the family Rhodospirillaceae isolated from the rhizosphere of Hypericum perforatum.</title>
        <authorList>
            <person name="Noviana Z."/>
        </authorList>
    </citation>
    <scope>NUCLEOTIDE SEQUENCE [LARGE SCALE GENOMIC DNA]</scope>
    <source>
        <strain evidence="3 4">R5959</strain>
    </source>
</reference>
<gene>
    <name evidence="3" type="ORF">FRZ61_31180</name>
</gene>
<proteinExistence type="predicted"/>
<evidence type="ECO:0000313" key="4">
    <source>
        <dbReference type="Proteomes" id="UP000325797"/>
    </source>
</evidence>
<sequence>MADIFKEVEEDLRRERLEQLWQRYGRAVIAVAVLIVLGTAGSVAWHRYQQHRQSTLAEQYGAAIAETDPSTGDLAKADAALANIADAGGGYGALARLEQAAVKAKAGDLDGAAKIYDTLASDSAAPPALRDLAKLLKVMRLVDSGDPAALTDSLAPLMAPESPWRFTATELTAILALKSGDQKRATDLFTQLADDQAAPSSLRARAAEMAAALKG</sequence>
<dbReference type="Pfam" id="PF09976">
    <property type="entry name" value="TPR_21"/>
    <property type="match status" value="1"/>
</dbReference>
<evidence type="ECO:0000313" key="3">
    <source>
        <dbReference type="EMBL" id="QEX23183.1"/>
    </source>
</evidence>
<protein>
    <submittedName>
        <fullName evidence="3">Membrane protein</fullName>
    </submittedName>
</protein>
<feature type="transmembrane region" description="Helical" evidence="1">
    <location>
        <begin position="24"/>
        <end position="45"/>
    </location>
</feature>
<dbReference type="AlphaFoldDB" id="A0A5J6N2L3"/>
<dbReference type="KEGG" id="hadh:FRZ61_31180"/>
<dbReference type="Proteomes" id="UP000325797">
    <property type="component" value="Chromosome"/>
</dbReference>
<dbReference type="EMBL" id="CP042582">
    <property type="protein sequence ID" value="QEX23183.1"/>
    <property type="molecule type" value="Genomic_DNA"/>
</dbReference>
<evidence type="ECO:0000256" key="1">
    <source>
        <dbReference type="SAM" id="Phobius"/>
    </source>
</evidence>
<name>A0A5J6N2L3_9PROT</name>
<keyword evidence="1" id="KW-0472">Membrane</keyword>
<evidence type="ECO:0000259" key="2">
    <source>
        <dbReference type="Pfam" id="PF09976"/>
    </source>
</evidence>
<feature type="domain" description="Ancillary SecYEG translocon subunit/Cell division coordinator CpoB TPR" evidence="2">
    <location>
        <begin position="20"/>
        <end position="135"/>
    </location>
</feature>
<keyword evidence="4" id="KW-1185">Reference proteome</keyword>
<dbReference type="InterPro" id="IPR018704">
    <property type="entry name" value="SecYEG/CpoB_TPR"/>
</dbReference>
<dbReference type="RefSeq" id="WP_191909044.1">
    <property type="nucleotide sequence ID" value="NZ_CP042582.1"/>
</dbReference>
<organism evidence="3 4">
    <name type="scientific">Hypericibacter adhaerens</name>
    <dbReference type="NCBI Taxonomy" id="2602016"/>
    <lineage>
        <taxon>Bacteria</taxon>
        <taxon>Pseudomonadati</taxon>
        <taxon>Pseudomonadota</taxon>
        <taxon>Alphaproteobacteria</taxon>
        <taxon>Rhodospirillales</taxon>
        <taxon>Dongiaceae</taxon>
        <taxon>Hypericibacter</taxon>
    </lineage>
</organism>